<comment type="caution">
    <text evidence="1">The sequence shown here is derived from an EMBL/GenBank/DDBJ whole genome shotgun (WGS) entry which is preliminary data.</text>
</comment>
<sequence length="249" mass="30092">MKQIFAFENKKDYEKNQAAIENFYEKLNNYQILLEEKYTLNDKPKAIVWTSEELATTVFSQIPVPAFTNKDLIYFSPELTQWRNLFLQQLEGHHHTRIESFYKNLSKNHILSILGHELTHHSDLFVDEFDEEREDSIWFEEGMCDYISRKNMLDEKEFSEITNVETELIEIFKHKYGAHSLDEFGQESYQGNLTSIMFDYWRSFLAVKHLVEVRANDEIMEIFNQYHQWHREGRKVPLMDYFKMTYFFT</sequence>
<dbReference type="EMBL" id="JBHTBY010000006">
    <property type="protein sequence ID" value="MFC7320600.1"/>
    <property type="molecule type" value="Genomic_DNA"/>
</dbReference>
<name>A0ABW2K3B5_9BACI</name>
<proteinExistence type="predicted"/>
<protein>
    <recommendedName>
        <fullName evidence="3">Elongation factor Tu</fullName>
    </recommendedName>
</protein>
<accession>A0ABW2K3B5</accession>
<gene>
    <name evidence="1" type="ORF">ACFQMN_06880</name>
</gene>
<dbReference type="Proteomes" id="UP001596494">
    <property type="component" value="Unassembled WGS sequence"/>
</dbReference>
<organism evidence="1 2">
    <name type="scientific">Halobacillus campisalis</name>
    <dbReference type="NCBI Taxonomy" id="435909"/>
    <lineage>
        <taxon>Bacteria</taxon>
        <taxon>Bacillati</taxon>
        <taxon>Bacillota</taxon>
        <taxon>Bacilli</taxon>
        <taxon>Bacillales</taxon>
        <taxon>Bacillaceae</taxon>
        <taxon>Halobacillus</taxon>
    </lineage>
</organism>
<evidence type="ECO:0000313" key="1">
    <source>
        <dbReference type="EMBL" id="MFC7320600.1"/>
    </source>
</evidence>
<dbReference type="RefSeq" id="WP_289214233.1">
    <property type="nucleotide sequence ID" value="NZ_JAPVRC010000001.1"/>
</dbReference>
<evidence type="ECO:0008006" key="3">
    <source>
        <dbReference type="Google" id="ProtNLM"/>
    </source>
</evidence>
<evidence type="ECO:0000313" key="2">
    <source>
        <dbReference type="Proteomes" id="UP001596494"/>
    </source>
</evidence>
<reference evidence="2" key="1">
    <citation type="journal article" date="2019" name="Int. J. Syst. Evol. Microbiol.">
        <title>The Global Catalogue of Microorganisms (GCM) 10K type strain sequencing project: providing services to taxonomists for standard genome sequencing and annotation.</title>
        <authorList>
            <consortium name="The Broad Institute Genomics Platform"/>
            <consortium name="The Broad Institute Genome Sequencing Center for Infectious Disease"/>
            <person name="Wu L."/>
            <person name="Ma J."/>
        </authorList>
    </citation>
    <scope>NUCLEOTIDE SEQUENCE [LARGE SCALE GENOMIC DNA]</scope>
    <source>
        <strain evidence="2">CCUG 73951</strain>
    </source>
</reference>
<keyword evidence="2" id="KW-1185">Reference proteome</keyword>